<feature type="domain" description="Calx-beta" evidence="8">
    <location>
        <begin position="1844"/>
        <end position="1948"/>
    </location>
</feature>
<keyword evidence="3" id="KW-0677">Repeat</keyword>
<feature type="domain" description="Calx-beta" evidence="8">
    <location>
        <begin position="1481"/>
        <end position="1587"/>
    </location>
</feature>
<evidence type="ECO:0000256" key="5">
    <source>
        <dbReference type="ARBA" id="ARBA00023180"/>
    </source>
</evidence>
<sequence>CSSNCLSCYGVEECSVCDSTTFLQAGKCVAKCRQGFVANPKIRLCQRNTGPPVFKVLNHVEVPDGELGPILLSMFYISDPDTSPESLTITVVTTPLNGDLIKVIKGQDVKVKAGDNVTVSDMLLGKLWFKHKAGKSERGKCVLQVTDSQLTSAVGELYVQAVMPSAISIATRSLLLATQGEVTVISTDVLNISAKAADENVKLTILQGPKQGVIVNKWTSEAVRVFSLAQLRSGVIGYKHKGQPGSDIVMVQASDGFHVFNLLLHIQILEKASASPVLMRNNVGHVSLGSMLKLSPDLLQAKCVDGSQTEEVVYTLNPSLNNPQEGEMIMVVPIPPSGITHGWDDLGDGNMAARLTRFLQRDIDEGRIFYKNKGTAALTDFVRFEIADTGSSRTVLTDQTFKITVREKKNPGPITHPTLVDGATLKIRVLEGQLAAITPGSLHFVDDVTEPSGVKFTLTHPLGPRDGSLEHVERPSKNLKTFTQEDVNNNRIIYRPPFAELGFKQRDVFFYFTVEDEEVGVPIQEHKFVITLLPVNNQPPRLLSPTPVLRVSQGGSVPIGQSVLTIVDDDTPLHELTVTLTRGPHSGLFEKATLQRQKETINQGGTFPYPDLASHMFQYSHDGSSLLFDTMQFSISDGNQSTPMSVDVKVIRVDKTGPQLVPSATCRLVVKEGTTQLITRDVLAFTDQEDSDISLKIALTMETTHGKLLLSNQQVIVMGTFTQADINSGKLSYLADSEVGINFVSEVMTFNVSDLSGNILPSQTLYVLVEPVNNVPPKAQIVGDLKVSEGMDKVISSDLVLIDDLDTPLSDLTVTIVTQPEFGAIRNREPESTTGLVTSFAAEDLRNGYIFYTQSDHAEKEPVSDGVVFYVDDGANRSPPYRLNISIEGVNDEPPVVVLEQLFVQEGQSVTLTNTSIFITDLDTGPGNISLVLGTPPEHGVLKRKVSKAMQVDAAELLKKNASFVYKDILEELLIYVHDGSEVSIDSFSLVVSDGNHTMRGRVPVILGLVSDETPRVTVNRGLRVYPGSITPISNKELSSSDLDTDADHLTFTLTSDPKVGSLYLTSAGQPRPVSMLGPVSSFKQLDIDQGYLEYRHNRGESTGSVMFKFTISDPERNEARGQEFYITVLEDRSPPRLLQGKELVCREGGEAVITPEQLSYTDEDSQASRLQYVVTATPLLGHLENKKQPGVLITEFSQADITNGIVKYVHTSTSEEYADRFTYSVTDGNNHVTGTFHVTLTPVDDSIPMVTVGVLRVQQGVRKLICEFDLRAVDLDTKEDSLTFTITLPPRHGTIELLSHSSWNTTSVFSMTQIYENQVSYLPKPGEATSDVFMFSVTDGTNNRFTLVGPSGVGQVTVPLTEPQTINIEIMPMDLGSPIIVANQGLQFLEVQGSGTGNIITSHELRSIDDDTLPDKLKYVVRTKPAYGRLEMTSNAGVEIGTFTQENLDNSLIRYVLTKPGLSFEDNFVFDLYDGKPNRVPGNVFHITWSSIEFEQVLMNITETSGLIQVPVIRKGYLKQYSMVTCATVSGTATSSEQGSRPGQQDFVQHMGQVQFDEWQDKRLCTIIINDDSIFEGRETFYVELVQPTFTLLGPVMKTSITIEDMEDEPVLQFQKSEYHVQEGDSYLSANIIRTGDISSTVSTICYTSSLTAWGSPLDRLDSGSDYISRGNANSNRVIFPSGVTMATCDVKLIDDSVNEGLEQFDLQLTLPSYGARLGPLSHATIIIEGPNDESSIHFSAPSYHFSEDAGTIEVEILRSGADIMHSSTVWCATRLANPPSASAGQDYVPSASQITFGPGQTSQKCELTLLDDSDHARLEGDETFIVFLSSAMSSNLIQPYTAIVHIDDSLLDVPTMSFISTTLVVDESAGLLEVPIMRTGDSNLESSAICYTSMGSAELESDYIERRMVEASRIVFHAGEKMKNCTVKLVNDDMYEANETLHVKLVQALGADMYEARIGDVNDTLVTITNQDDVPRVQFERSAYSIPEPNSKDQISTLTLKIMRSGDVTLATSVKCSTRDGSATSRADFIPKSQVLVFPEGVRTMNFSVDILYNSDIEWHETFSLVLSAGQPTGAMLGTVSIATITILDNDVSGSMVLPAPPVVVSLLHYDDVTNGMKVDATPGYPVICVTPCDPHYPSYSATKRLCSEANINQTAMYYRWEVSVPDMPGSRPPFMELSYNTIFTSVNHITLDSIYFRPSFRVRCVAQPLNEKGNPGIPLKSNPVTIGRDNAICQAPAFSGLPFSYQAQSFHAKLFYVGTEDPTHPNTIHVSVQIPHQDGMLPLLSTFPITNLKYLLSEPVYRQQHLCSNLITPNERSSLLQMGFLNNKTLASYNISSVNDFPYQFDANLRQNSSLMLYKYLDLKKCMWNFEAWFAMTDLVDLCGGRAVSDFQVRGGGKTYLTVRVPLYVSYLYAVAPIGWGSLEHMTELEFSFYYDTVLWRSGLETQGDIGGRLQVMRVLIQDDGRLAVDFKTQAKFRGLYVLSHPTLPEYKSRFISKETDAMFDLDLVWGQNTFDGPQQLWRARSHYSFKDYTGEYVVELIPCTAQPHQGYTILSPPTCTAHKPQRFDVPIAFQQSNRPVPLEYTLNTHFQLTNNEQTFLRNPFTSLVEKDMREELVAFSQGDRIYGRVMWSPEQDLKSAYTLSLEKVFICTGSDGHVPTYDPTGSVYNNGPQYGCIQPSPKLKYRFHVLDRGAPHMTAREFEGVKFDAQFVSENQRFTRLMSINGLDGFVLNVDPLYKVTSGFQWYIQVIYSIGPADSLFRRKRYTVLSLDREKRAENMNMKYDWLENNSSKNGTNIQILHLNNTQVKEIIAKNDKSNLLVVVVPIIVAVILIVTVVIIVVCMKRRRRRRRKQPSSTSMRNNLELANQNSVIYKGKINKPVTVRCSSSHELKQSVVYKADHGKMSVRIKDTNIQKAKNITKGNGTEV</sequence>
<dbReference type="Proteomes" id="UP000828390">
    <property type="component" value="Unassembled WGS sequence"/>
</dbReference>
<evidence type="ECO:0000259" key="8">
    <source>
        <dbReference type="SMART" id="SM00237"/>
    </source>
</evidence>
<keyword evidence="7" id="KW-1133">Transmembrane helix</keyword>
<evidence type="ECO:0000256" key="3">
    <source>
        <dbReference type="ARBA" id="ARBA00022737"/>
    </source>
</evidence>
<feature type="repeat" description="CSPG" evidence="6">
    <location>
        <begin position="1378"/>
        <end position="1474"/>
    </location>
</feature>
<feature type="domain" description="Calx-beta" evidence="8">
    <location>
        <begin position="1603"/>
        <end position="1711"/>
    </location>
</feature>
<evidence type="ECO:0000313" key="10">
    <source>
        <dbReference type="Proteomes" id="UP000828390"/>
    </source>
</evidence>
<dbReference type="SMART" id="SM00237">
    <property type="entry name" value="Calx_beta"/>
    <property type="match status" value="5"/>
</dbReference>
<dbReference type="CDD" id="cd00064">
    <property type="entry name" value="FU"/>
    <property type="match status" value="1"/>
</dbReference>
<gene>
    <name evidence="9" type="ORF">DPMN_033043</name>
</gene>
<evidence type="ECO:0000313" key="9">
    <source>
        <dbReference type="EMBL" id="KAH3869870.1"/>
    </source>
</evidence>
<keyword evidence="5" id="KW-0325">Glycoprotein</keyword>
<dbReference type="PANTHER" id="PTHR45739:SF1">
    <property type="entry name" value="EXTRACELLULAR MATRIX ORGANIZING PROTEIN FRAS1"/>
    <property type="match status" value="1"/>
</dbReference>
<keyword evidence="10" id="KW-1185">Reference proteome</keyword>
<protein>
    <recommendedName>
        <fullName evidence="8">Calx-beta domain-containing protein</fullName>
    </recommendedName>
</protein>
<dbReference type="InterPro" id="IPR051561">
    <property type="entry name" value="FRAS1_ECM"/>
</dbReference>
<comment type="similarity">
    <text evidence="1">Belongs to the FRAS1 family.</text>
</comment>
<dbReference type="PANTHER" id="PTHR45739">
    <property type="entry name" value="MATRIX PROTEIN, PUTATIVE-RELATED"/>
    <property type="match status" value="1"/>
</dbReference>
<feature type="domain" description="Calx-beta" evidence="8">
    <location>
        <begin position="1966"/>
        <end position="2070"/>
    </location>
</feature>
<organism evidence="9 10">
    <name type="scientific">Dreissena polymorpha</name>
    <name type="common">Zebra mussel</name>
    <name type="synonym">Mytilus polymorpha</name>
    <dbReference type="NCBI Taxonomy" id="45954"/>
    <lineage>
        <taxon>Eukaryota</taxon>
        <taxon>Metazoa</taxon>
        <taxon>Spiralia</taxon>
        <taxon>Lophotrochozoa</taxon>
        <taxon>Mollusca</taxon>
        <taxon>Bivalvia</taxon>
        <taxon>Autobranchia</taxon>
        <taxon>Heteroconchia</taxon>
        <taxon>Euheterodonta</taxon>
        <taxon>Imparidentia</taxon>
        <taxon>Neoheterodontei</taxon>
        <taxon>Myida</taxon>
        <taxon>Dreissenoidea</taxon>
        <taxon>Dreissenidae</taxon>
        <taxon>Dreissena</taxon>
    </lineage>
</organism>
<accession>A0A9D4M330</accession>
<dbReference type="Pfam" id="PF16184">
    <property type="entry name" value="Cadherin_3"/>
    <property type="match status" value="11"/>
</dbReference>
<keyword evidence="7" id="KW-0472">Membrane</keyword>
<feature type="domain" description="Calx-beta" evidence="8">
    <location>
        <begin position="1725"/>
        <end position="1831"/>
    </location>
</feature>
<evidence type="ECO:0000256" key="2">
    <source>
        <dbReference type="ARBA" id="ARBA00022729"/>
    </source>
</evidence>
<dbReference type="GO" id="GO:0009653">
    <property type="term" value="P:anatomical structure morphogenesis"/>
    <property type="evidence" value="ECO:0007669"/>
    <property type="project" value="TreeGrafter"/>
</dbReference>
<name>A0A9D4M330_DREPO</name>
<dbReference type="InterPro" id="IPR038081">
    <property type="entry name" value="CalX-like_sf"/>
</dbReference>
<feature type="repeat" description="CSPG" evidence="6">
    <location>
        <begin position="416"/>
        <end position="515"/>
    </location>
</feature>
<feature type="repeat" description="CSPG" evidence="6">
    <location>
        <begin position="1135"/>
        <end position="1227"/>
    </location>
</feature>
<feature type="repeat" description="CSPG" evidence="6">
    <location>
        <begin position="893"/>
        <end position="993"/>
    </location>
</feature>
<evidence type="ECO:0000256" key="4">
    <source>
        <dbReference type="ARBA" id="ARBA00022837"/>
    </source>
</evidence>
<dbReference type="InterPro" id="IPR039005">
    <property type="entry name" value="CSPG_rpt"/>
</dbReference>
<keyword evidence="2" id="KW-0732">Signal</keyword>
<proteinExistence type="inferred from homology"/>
<feature type="transmembrane region" description="Helical" evidence="7">
    <location>
        <begin position="2824"/>
        <end position="2848"/>
    </location>
</feature>
<dbReference type="Gene3D" id="2.60.40.2030">
    <property type="match status" value="5"/>
</dbReference>
<keyword evidence="7" id="KW-0812">Transmembrane</keyword>
<feature type="repeat" description="CSPG" evidence="6">
    <location>
        <begin position="776"/>
        <end position="872"/>
    </location>
</feature>
<feature type="repeat" description="CSPG" evidence="6">
    <location>
        <begin position="1247"/>
        <end position="1339"/>
    </location>
</feature>
<dbReference type="InterPro" id="IPR009030">
    <property type="entry name" value="Growth_fac_rcpt_cys_sf"/>
</dbReference>
<keyword evidence="4" id="KW-0106">Calcium</keyword>
<dbReference type="SUPFAM" id="SSF141072">
    <property type="entry name" value="CalX-like"/>
    <property type="match status" value="5"/>
</dbReference>
<reference evidence="9" key="2">
    <citation type="submission" date="2020-11" db="EMBL/GenBank/DDBJ databases">
        <authorList>
            <person name="McCartney M.A."/>
            <person name="Auch B."/>
            <person name="Kono T."/>
            <person name="Mallez S."/>
            <person name="Becker A."/>
            <person name="Gohl D.M."/>
            <person name="Silverstein K.A.T."/>
            <person name="Koren S."/>
            <person name="Bechman K.B."/>
            <person name="Herman A."/>
            <person name="Abrahante J.E."/>
            <person name="Garbe J."/>
        </authorList>
    </citation>
    <scope>NUCLEOTIDE SEQUENCE</scope>
    <source>
        <strain evidence="9">Duluth1</strain>
        <tissue evidence="9">Whole animal</tissue>
    </source>
</reference>
<dbReference type="GO" id="GO:0016020">
    <property type="term" value="C:membrane"/>
    <property type="evidence" value="ECO:0007669"/>
    <property type="project" value="InterPro"/>
</dbReference>
<evidence type="ECO:0000256" key="7">
    <source>
        <dbReference type="SAM" id="Phobius"/>
    </source>
</evidence>
<feature type="repeat" description="CSPG" evidence="6">
    <location>
        <begin position="659"/>
        <end position="753"/>
    </location>
</feature>
<reference evidence="9" key="1">
    <citation type="journal article" date="2019" name="bioRxiv">
        <title>The Genome of the Zebra Mussel, Dreissena polymorpha: A Resource for Invasive Species Research.</title>
        <authorList>
            <person name="McCartney M.A."/>
            <person name="Auch B."/>
            <person name="Kono T."/>
            <person name="Mallez S."/>
            <person name="Zhang Y."/>
            <person name="Obille A."/>
            <person name="Becker A."/>
            <person name="Abrahante J.E."/>
            <person name="Garbe J."/>
            <person name="Badalamenti J.P."/>
            <person name="Herman A."/>
            <person name="Mangelson H."/>
            <person name="Liachko I."/>
            <person name="Sullivan S."/>
            <person name="Sone E.D."/>
            <person name="Koren S."/>
            <person name="Silverstein K.A.T."/>
            <person name="Beckman K.B."/>
            <person name="Gohl D.M."/>
        </authorList>
    </citation>
    <scope>NUCLEOTIDE SEQUENCE</scope>
    <source>
        <strain evidence="9">Duluth1</strain>
        <tissue evidence="9">Whole animal</tissue>
    </source>
</reference>
<dbReference type="SUPFAM" id="SSF57184">
    <property type="entry name" value="Growth factor receptor domain"/>
    <property type="match status" value="1"/>
</dbReference>
<feature type="repeat" description="CSPG" evidence="6">
    <location>
        <begin position="1014"/>
        <end position="1113"/>
    </location>
</feature>
<dbReference type="PROSITE" id="PS51854">
    <property type="entry name" value="CSPG"/>
    <property type="match status" value="9"/>
</dbReference>
<dbReference type="EMBL" id="JAIWYP010000002">
    <property type="protein sequence ID" value="KAH3869870.1"/>
    <property type="molecule type" value="Genomic_DNA"/>
</dbReference>
<feature type="non-terminal residue" evidence="9">
    <location>
        <position position="1"/>
    </location>
</feature>
<evidence type="ECO:0000256" key="6">
    <source>
        <dbReference type="PROSITE-ProRule" id="PRU01201"/>
    </source>
</evidence>
<dbReference type="InterPro" id="IPR003644">
    <property type="entry name" value="Calx_beta"/>
</dbReference>
<evidence type="ECO:0000256" key="1">
    <source>
        <dbReference type="ARBA" id="ARBA00005529"/>
    </source>
</evidence>
<feature type="repeat" description="CSPG" evidence="6">
    <location>
        <begin position="540"/>
        <end position="636"/>
    </location>
</feature>
<dbReference type="GO" id="GO:0007154">
    <property type="term" value="P:cell communication"/>
    <property type="evidence" value="ECO:0007669"/>
    <property type="project" value="InterPro"/>
</dbReference>
<dbReference type="Pfam" id="PF03160">
    <property type="entry name" value="Calx-beta"/>
    <property type="match status" value="3"/>
</dbReference>
<dbReference type="InterPro" id="IPR006212">
    <property type="entry name" value="Furin_repeat"/>
</dbReference>
<dbReference type="Gene3D" id="2.10.220.10">
    <property type="entry name" value="Hormone Receptor, Insulin-like Growth Factor Receptor 1, Chain A, domain 2"/>
    <property type="match status" value="1"/>
</dbReference>
<comment type="caution">
    <text evidence="9">The sequence shown here is derived from an EMBL/GenBank/DDBJ whole genome shotgun (WGS) entry which is preliminary data.</text>
</comment>